<dbReference type="eggNOG" id="ENOG502SE5S">
    <property type="taxonomic scope" value="Eukaryota"/>
</dbReference>
<dbReference type="InParanoid" id="F4WTE8"/>
<feature type="region of interest" description="Disordered" evidence="1">
    <location>
        <begin position="244"/>
        <end position="264"/>
    </location>
</feature>
<proteinExistence type="predicted"/>
<name>F4WTE8_ACREC</name>
<evidence type="ECO:0000256" key="1">
    <source>
        <dbReference type="SAM" id="MobiDB-lite"/>
    </source>
</evidence>
<evidence type="ECO:0000313" key="3">
    <source>
        <dbReference type="Proteomes" id="UP000007755"/>
    </source>
</evidence>
<dbReference type="AlphaFoldDB" id="F4WTE8"/>
<dbReference type="EMBL" id="GL888334">
    <property type="protein sequence ID" value="EGI62540.1"/>
    <property type="molecule type" value="Genomic_DNA"/>
</dbReference>
<reference evidence="2" key="1">
    <citation type="submission" date="2011-02" db="EMBL/GenBank/DDBJ databases">
        <title>The genome of the leaf-cutting ant Acromyrmex echinatior suggests key adaptations to social evolution and fungus farming.</title>
        <authorList>
            <person name="Nygaard S."/>
            <person name="Zhang G."/>
        </authorList>
    </citation>
    <scope>NUCLEOTIDE SEQUENCE</scope>
</reference>
<dbReference type="Gene3D" id="6.20.250.70">
    <property type="match status" value="1"/>
</dbReference>
<gene>
    <name evidence="2" type="ORF">G5I_09106</name>
</gene>
<accession>F4WTE8</accession>
<feature type="region of interest" description="Disordered" evidence="1">
    <location>
        <begin position="46"/>
        <end position="91"/>
    </location>
</feature>
<feature type="compositionally biased region" description="Polar residues" evidence="1">
    <location>
        <begin position="80"/>
        <end position="91"/>
    </location>
</feature>
<dbReference type="OrthoDB" id="8197684at2759"/>
<keyword evidence="3" id="KW-1185">Reference proteome</keyword>
<feature type="compositionally biased region" description="Basic residues" evidence="1">
    <location>
        <begin position="247"/>
        <end position="264"/>
    </location>
</feature>
<organism evidence="3">
    <name type="scientific">Acromyrmex echinatior</name>
    <name type="common">Panamanian leafcutter ant</name>
    <name type="synonym">Acromyrmex octospinosus echinatior</name>
    <dbReference type="NCBI Taxonomy" id="103372"/>
    <lineage>
        <taxon>Eukaryota</taxon>
        <taxon>Metazoa</taxon>
        <taxon>Ecdysozoa</taxon>
        <taxon>Arthropoda</taxon>
        <taxon>Hexapoda</taxon>
        <taxon>Insecta</taxon>
        <taxon>Pterygota</taxon>
        <taxon>Neoptera</taxon>
        <taxon>Endopterygota</taxon>
        <taxon>Hymenoptera</taxon>
        <taxon>Apocrita</taxon>
        <taxon>Aculeata</taxon>
        <taxon>Formicoidea</taxon>
        <taxon>Formicidae</taxon>
        <taxon>Myrmicinae</taxon>
        <taxon>Acromyrmex</taxon>
    </lineage>
</organism>
<dbReference type="OMA" id="QLNKSMV"/>
<dbReference type="Proteomes" id="UP000007755">
    <property type="component" value="Unassembled WGS sequence"/>
</dbReference>
<dbReference type="KEGG" id="aec:105148959"/>
<sequence>MTDSANEDSITELNTQLNKSMVLMENVENMPSSNHKRKSITIKTEEQLSKVRSSPVKSRKSILKKSNKSLNKSAADDEIVQTSNDDANRSNEVTFNGLSLSTSVLPRPHTLKEIVEKETLNEENVSSTFNLEDVSDSEEIWIMDIPRLIEPQDLLGQTIVFKNKSKFKIKDERYCIVTHNTNHNVTCVLHSKKDAPQYKTVNIKPAGFLSVRRKLSEAPEVKPVPTESSGVQFPDNLRTRHPLFGVIHKHEKSSKKRNSVKTRN</sequence>
<evidence type="ECO:0000313" key="2">
    <source>
        <dbReference type="EMBL" id="EGI62540.1"/>
    </source>
</evidence>
<feature type="compositionally biased region" description="Basic residues" evidence="1">
    <location>
        <begin position="57"/>
        <end position="67"/>
    </location>
</feature>
<protein>
    <submittedName>
        <fullName evidence="2">Uncharacterized protein</fullName>
    </submittedName>
</protein>